<reference evidence="1 2" key="1">
    <citation type="submission" date="2023-10" db="EMBL/GenBank/DDBJ databases">
        <title>Draft genome sequence of Xylaria bambusicola isolate GMP-LS, the root and basal stem rot pathogen of sugarcane in Indonesia.</title>
        <authorList>
            <person name="Selvaraj P."/>
            <person name="Muralishankar V."/>
            <person name="Muruganantham S."/>
            <person name="Sp S."/>
            <person name="Haryani S."/>
            <person name="Lau K.J.X."/>
            <person name="Naqvi N.I."/>
        </authorList>
    </citation>
    <scope>NUCLEOTIDE SEQUENCE [LARGE SCALE GENOMIC DNA]</scope>
    <source>
        <strain evidence="1">GMP-LS</strain>
    </source>
</reference>
<keyword evidence="2" id="KW-1185">Reference proteome</keyword>
<organism evidence="1 2">
    <name type="scientific">Xylaria bambusicola</name>
    <dbReference type="NCBI Taxonomy" id="326684"/>
    <lineage>
        <taxon>Eukaryota</taxon>
        <taxon>Fungi</taxon>
        <taxon>Dikarya</taxon>
        <taxon>Ascomycota</taxon>
        <taxon>Pezizomycotina</taxon>
        <taxon>Sordariomycetes</taxon>
        <taxon>Xylariomycetidae</taxon>
        <taxon>Xylariales</taxon>
        <taxon>Xylariaceae</taxon>
        <taxon>Xylaria</taxon>
    </lineage>
</organism>
<sequence>MFKLFVTYPSKGRDELPELVPHLVALGLPLLEHLEEIPNLVVVVLSNFSLDSLGTSHGCLAPHHGGGPTESCGHHGP</sequence>
<evidence type="ECO:0000313" key="2">
    <source>
        <dbReference type="Proteomes" id="UP001305414"/>
    </source>
</evidence>
<gene>
    <name evidence="1" type="ORF">RRF57_004421</name>
</gene>
<dbReference type="Proteomes" id="UP001305414">
    <property type="component" value="Unassembled WGS sequence"/>
</dbReference>
<evidence type="ECO:0000313" key="1">
    <source>
        <dbReference type="EMBL" id="KAK5628706.1"/>
    </source>
</evidence>
<accession>A0AAN7UNS9</accession>
<dbReference type="EMBL" id="JAWHQM010000009">
    <property type="protein sequence ID" value="KAK5628706.1"/>
    <property type="molecule type" value="Genomic_DNA"/>
</dbReference>
<protein>
    <submittedName>
        <fullName evidence="1">Uncharacterized protein</fullName>
    </submittedName>
</protein>
<proteinExistence type="predicted"/>
<comment type="caution">
    <text evidence="1">The sequence shown here is derived from an EMBL/GenBank/DDBJ whole genome shotgun (WGS) entry which is preliminary data.</text>
</comment>
<dbReference type="AlphaFoldDB" id="A0AAN7UNS9"/>
<name>A0AAN7UNS9_9PEZI</name>